<evidence type="ECO:0000313" key="1">
    <source>
        <dbReference type="EMBL" id="SSX06427.1"/>
    </source>
</evidence>
<dbReference type="VEuPathDB" id="VectorBase:CSON013866"/>
<protein>
    <submittedName>
        <fullName evidence="2">CSON013866 protein</fullName>
    </submittedName>
</protein>
<dbReference type="EMBL" id="UFQT01000731">
    <property type="protein sequence ID" value="SSX26776.1"/>
    <property type="molecule type" value="Genomic_DNA"/>
</dbReference>
<sequence>ILSQLIALTSHQSSSRKNLKMANTFKKCQVYLISQIPKHHLMGLEYDSLADYSLPGSPFYESSTLDIYDMSAVQLSGKLGSTIKRRKPNKRVTFLSQVQ</sequence>
<evidence type="ECO:0000313" key="2">
    <source>
        <dbReference type="EMBL" id="SSX26776.1"/>
    </source>
</evidence>
<name>A0A336M925_CULSO</name>
<proteinExistence type="predicted"/>
<dbReference type="AlphaFoldDB" id="A0A336M925"/>
<accession>A0A336M925</accession>
<organism evidence="2">
    <name type="scientific">Culicoides sonorensis</name>
    <name type="common">Biting midge</name>
    <dbReference type="NCBI Taxonomy" id="179676"/>
    <lineage>
        <taxon>Eukaryota</taxon>
        <taxon>Metazoa</taxon>
        <taxon>Ecdysozoa</taxon>
        <taxon>Arthropoda</taxon>
        <taxon>Hexapoda</taxon>
        <taxon>Insecta</taxon>
        <taxon>Pterygota</taxon>
        <taxon>Neoptera</taxon>
        <taxon>Endopterygota</taxon>
        <taxon>Diptera</taxon>
        <taxon>Nematocera</taxon>
        <taxon>Chironomoidea</taxon>
        <taxon>Ceratopogonidae</taxon>
        <taxon>Ceratopogoninae</taxon>
        <taxon>Culicoides</taxon>
        <taxon>Monoculicoides</taxon>
    </lineage>
</organism>
<dbReference type="EMBL" id="UFQS01000731">
    <property type="protein sequence ID" value="SSX06427.1"/>
    <property type="molecule type" value="Genomic_DNA"/>
</dbReference>
<reference evidence="2" key="2">
    <citation type="submission" date="2018-07" db="EMBL/GenBank/DDBJ databases">
        <authorList>
            <person name="Quirk P.G."/>
            <person name="Krulwich T.A."/>
        </authorList>
    </citation>
    <scope>NUCLEOTIDE SEQUENCE</scope>
</reference>
<reference evidence="1" key="1">
    <citation type="submission" date="2018-04" db="EMBL/GenBank/DDBJ databases">
        <authorList>
            <person name="Go L.Y."/>
            <person name="Mitchell J.A."/>
        </authorList>
    </citation>
    <scope>NUCLEOTIDE SEQUENCE</scope>
    <source>
        <tissue evidence="1">Whole organism</tissue>
    </source>
</reference>
<gene>
    <name evidence="2" type="primary">CSON013866</name>
</gene>